<dbReference type="PANTHER" id="PTHR24361:SF747">
    <property type="entry name" value="MITOGEN-ACTIVATED PROTEIN KINASE KINASE 10"/>
    <property type="match status" value="1"/>
</dbReference>
<dbReference type="Gene3D" id="1.10.510.10">
    <property type="entry name" value="Transferase(Phosphotransferase) domain 1"/>
    <property type="match status" value="1"/>
</dbReference>
<dbReference type="PROSITE" id="PS00108">
    <property type="entry name" value="PROTEIN_KINASE_ST"/>
    <property type="match status" value="1"/>
</dbReference>
<dbReference type="InterPro" id="IPR053235">
    <property type="entry name" value="Ser_Thr_kinase"/>
</dbReference>
<protein>
    <recommendedName>
        <fullName evidence="7">Protein kinase domain-containing protein</fullName>
    </recommendedName>
</protein>
<dbReference type="InterPro" id="IPR008271">
    <property type="entry name" value="Ser/Thr_kinase_AS"/>
</dbReference>
<keyword evidence="1" id="KW-0808">Transferase</keyword>
<keyword evidence="3" id="KW-0418">Kinase</keyword>
<gene>
    <name evidence="8" type="ORF">DH2020_002015</name>
</gene>
<name>A0ABR0XSR7_REHGL</name>
<evidence type="ECO:0000313" key="8">
    <source>
        <dbReference type="EMBL" id="KAK6162174.1"/>
    </source>
</evidence>
<keyword evidence="4 5" id="KW-0067">ATP-binding</keyword>
<evidence type="ECO:0000256" key="2">
    <source>
        <dbReference type="ARBA" id="ARBA00022741"/>
    </source>
</evidence>
<organism evidence="8 9">
    <name type="scientific">Rehmannia glutinosa</name>
    <name type="common">Chinese foxglove</name>
    <dbReference type="NCBI Taxonomy" id="99300"/>
    <lineage>
        <taxon>Eukaryota</taxon>
        <taxon>Viridiplantae</taxon>
        <taxon>Streptophyta</taxon>
        <taxon>Embryophyta</taxon>
        <taxon>Tracheophyta</taxon>
        <taxon>Spermatophyta</taxon>
        <taxon>Magnoliopsida</taxon>
        <taxon>eudicotyledons</taxon>
        <taxon>Gunneridae</taxon>
        <taxon>Pentapetalae</taxon>
        <taxon>asterids</taxon>
        <taxon>lamiids</taxon>
        <taxon>Lamiales</taxon>
        <taxon>Orobanchaceae</taxon>
        <taxon>Rehmannieae</taxon>
        <taxon>Rehmannia</taxon>
    </lineage>
</organism>
<dbReference type="Proteomes" id="UP001318860">
    <property type="component" value="Unassembled WGS sequence"/>
</dbReference>
<comment type="similarity">
    <text evidence="6">Belongs to the protein kinase superfamily.</text>
</comment>
<evidence type="ECO:0000256" key="4">
    <source>
        <dbReference type="ARBA" id="ARBA00022840"/>
    </source>
</evidence>
<sequence>MVVLKNFWRAHGFFDEGSDCLVCGGSRRYLKCYRFTQPGETKKIRPIIRETELQTRNPHLLQAQSQTSLRKPFFLTRSMSLVRERRHQQALRLTIPRPSPLSSSSSNSTSPAIHHHALSDLNILSVLGRGNGATVYKVSDNQTGAIYALKVVRFGENVESVIREAEILQRVVSSEYVVRCLKVFDGGGDHGLCFVMEYMDAGSLHNILSKKKRLSENVISFIATCVLRGLQYLHALQLVHRDIKPSNLLVTMRGEVKIADFGASRVVAGPTSSCVISTDGACIGTCAYMSPERWDVGEECDGYAGDVWSLGVVAMECYVGRFPLVGPGQKPDWVTLVCAICFGENVESVVKMGSPEFVSFCKRCLEREWRNRGTVEELLLHPFVNKSEISGVEDFASCIASTH</sequence>
<reference evidence="8 9" key="1">
    <citation type="journal article" date="2021" name="Comput. Struct. Biotechnol. J.">
        <title>De novo genome assembly of the potent medicinal plant Rehmannia glutinosa using nanopore technology.</title>
        <authorList>
            <person name="Ma L."/>
            <person name="Dong C."/>
            <person name="Song C."/>
            <person name="Wang X."/>
            <person name="Zheng X."/>
            <person name="Niu Y."/>
            <person name="Chen S."/>
            <person name="Feng W."/>
        </authorList>
    </citation>
    <scope>NUCLEOTIDE SEQUENCE [LARGE SCALE GENOMIC DNA]</scope>
    <source>
        <strain evidence="8">DH-2019</strain>
    </source>
</reference>
<evidence type="ECO:0000256" key="3">
    <source>
        <dbReference type="ARBA" id="ARBA00022777"/>
    </source>
</evidence>
<evidence type="ECO:0000256" key="6">
    <source>
        <dbReference type="RuleBase" id="RU000304"/>
    </source>
</evidence>
<keyword evidence="2 5" id="KW-0547">Nucleotide-binding</keyword>
<dbReference type="PROSITE" id="PS00107">
    <property type="entry name" value="PROTEIN_KINASE_ATP"/>
    <property type="match status" value="1"/>
</dbReference>
<evidence type="ECO:0000256" key="5">
    <source>
        <dbReference type="PROSITE-ProRule" id="PRU10141"/>
    </source>
</evidence>
<dbReference type="InterPro" id="IPR000719">
    <property type="entry name" value="Prot_kinase_dom"/>
</dbReference>
<keyword evidence="6" id="KW-0723">Serine/threonine-protein kinase</keyword>
<dbReference type="EMBL" id="JABTTQ020000002">
    <property type="protein sequence ID" value="KAK6162174.1"/>
    <property type="molecule type" value="Genomic_DNA"/>
</dbReference>
<dbReference type="InterPro" id="IPR011009">
    <property type="entry name" value="Kinase-like_dom_sf"/>
</dbReference>
<evidence type="ECO:0000259" key="7">
    <source>
        <dbReference type="PROSITE" id="PS50011"/>
    </source>
</evidence>
<dbReference type="SMART" id="SM00220">
    <property type="entry name" value="S_TKc"/>
    <property type="match status" value="1"/>
</dbReference>
<keyword evidence="9" id="KW-1185">Reference proteome</keyword>
<dbReference type="SUPFAM" id="SSF56112">
    <property type="entry name" value="Protein kinase-like (PK-like)"/>
    <property type="match status" value="1"/>
</dbReference>
<dbReference type="PROSITE" id="PS50011">
    <property type="entry name" value="PROTEIN_KINASE_DOM"/>
    <property type="match status" value="1"/>
</dbReference>
<dbReference type="InterPro" id="IPR017441">
    <property type="entry name" value="Protein_kinase_ATP_BS"/>
</dbReference>
<dbReference type="PANTHER" id="PTHR24361">
    <property type="entry name" value="MITOGEN-ACTIVATED KINASE KINASE KINASE"/>
    <property type="match status" value="1"/>
</dbReference>
<comment type="caution">
    <text evidence="8">The sequence shown here is derived from an EMBL/GenBank/DDBJ whole genome shotgun (WGS) entry which is preliminary data.</text>
</comment>
<proteinExistence type="inferred from homology"/>
<evidence type="ECO:0000313" key="9">
    <source>
        <dbReference type="Proteomes" id="UP001318860"/>
    </source>
</evidence>
<dbReference type="Pfam" id="PF00069">
    <property type="entry name" value="Pkinase"/>
    <property type="match status" value="1"/>
</dbReference>
<accession>A0ABR0XSR7</accession>
<feature type="domain" description="Protein kinase" evidence="7">
    <location>
        <begin position="121"/>
        <end position="384"/>
    </location>
</feature>
<evidence type="ECO:0000256" key="1">
    <source>
        <dbReference type="ARBA" id="ARBA00022679"/>
    </source>
</evidence>
<feature type="binding site" evidence="5">
    <location>
        <position position="150"/>
    </location>
    <ligand>
        <name>ATP</name>
        <dbReference type="ChEBI" id="CHEBI:30616"/>
    </ligand>
</feature>